<dbReference type="PANTHER" id="PTHR35099">
    <property type="entry name" value="OS02G0182700 PROTEIN"/>
    <property type="match status" value="1"/>
</dbReference>
<evidence type="ECO:0000256" key="2">
    <source>
        <dbReference type="SAM" id="MobiDB-lite"/>
    </source>
</evidence>
<feature type="region of interest" description="Disordered" evidence="2">
    <location>
        <begin position="73"/>
        <end position="131"/>
    </location>
</feature>
<evidence type="ECO:0000313" key="3">
    <source>
        <dbReference type="EMBL" id="KAG6466122.1"/>
    </source>
</evidence>
<evidence type="ECO:0000313" key="4">
    <source>
        <dbReference type="Proteomes" id="UP000734854"/>
    </source>
</evidence>
<accession>A0A8J5EKF6</accession>
<name>A0A8J5EKF6_ZINOF</name>
<feature type="region of interest" description="Disordered" evidence="2">
    <location>
        <begin position="220"/>
        <end position="240"/>
    </location>
</feature>
<gene>
    <name evidence="3" type="ORF">ZIOFF_076073</name>
</gene>
<keyword evidence="4" id="KW-1185">Reference proteome</keyword>
<protein>
    <submittedName>
        <fullName evidence="3">Uncharacterized protein</fullName>
    </submittedName>
</protein>
<feature type="coiled-coil region" evidence="1">
    <location>
        <begin position="142"/>
        <end position="176"/>
    </location>
</feature>
<proteinExistence type="predicted"/>
<dbReference type="EMBL" id="JACMSC010000196">
    <property type="protein sequence ID" value="KAG6466122.1"/>
    <property type="molecule type" value="Genomic_DNA"/>
</dbReference>
<organism evidence="3 4">
    <name type="scientific">Zingiber officinale</name>
    <name type="common">Ginger</name>
    <name type="synonym">Amomum zingiber</name>
    <dbReference type="NCBI Taxonomy" id="94328"/>
    <lineage>
        <taxon>Eukaryota</taxon>
        <taxon>Viridiplantae</taxon>
        <taxon>Streptophyta</taxon>
        <taxon>Embryophyta</taxon>
        <taxon>Tracheophyta</taxon>
        <taxon>Spermatophyta</taxon>
        <taxon>Magnoliopsida</taxon>
        <taxon>Liliopsida</taxon>
        <taxon>Zingiberales</taxon>
        <taxon>Zingiberaceae</taxon>
        <taxon>Zingiber</taxon>
    </lineage>
</organism>
<reference evidence="3 4" key="1">
    <citation type="submission" date="2020-08" db="EMBL/GenBank/DDBJ databases">
        <title>Plant Genome Project.</title>
        <authorList>
            <person name="Zhang R.-G."/>
        </authorList>
    </citation>
    <scope>NUCLEOTIDE SEQUENCE [LARGE SCALE GENOMIC DNA]</scope>
    <source>
        <tissue evidence="3">Rhizome</tissue>
    </source>
</reference>
<keyword evidence="1" id="KW-0175">Coiled coil</keyword>
<comment type="caution">
    <text evidence="3">The sequence shown here is derived from an EMBL/GenBank/DDBJ whole genome shotgun (WGS) entry which is preliminary data.</text>
</comment>
<evidence type="ECO:0000256" key="1">
    <source>
        <dbReference type="SAM" id="Coils"/>
    </source>
</evidence>
<feature type="compositionally biased region" description="Acidic residues" evidence="2">
    <location>
        <begin position="81"/>
        <end position="93"/>
    </location>
</feature>
<sequence>MAATDACDDADWAKDALRNPHLAAAVILHFRQRSRVDPDAAGDAMPSTSAPTRPMEWGRKIKRSQMMKIPRIFSTLRGEEETAEVAADGEEEQLEKKKGKRRASPQSPLEGYSSASASGGDERSRAARSTGVKTKVELQAVQVSLLEEKANLLKEMENWRRTLEQLRADNDKLQFSVLIYVGLLRAVKYGLVGLQVSGKFFDGPVQLLFKLAKQPDTIQQTAVERRPVSPPSSYNPRSKDFILLPDLNEPLQDCRL</sequence>
<dbReference type="PANTHER" id="PTHR35099:SF2">
    <property type="entry name" value="OS02G0182700 PROTEIN"/>
    <property type="match status" value="1"/>
</dbReference>
<dbReference type="AlphaFoldDB" id="A0A8J5EKF6"/>
<dbReference type="Proteomes" id="UP000734854">
    <property type="component" value="Unassembled WGS sequence"/>
</dbReference>